<keyword evidence="1" id="KW-0732">Signal</keyword>
<name>A0ABP0ITM9_9DINO</name>
<dbReference type="Proteomes" id="UP001642464">
    <property type="component" value="Unassembled WGS sequence"/>
</dbReference>
<dbReference type="EMBL" id="CAXAMM010004947">
    <property type="protein sequence ID" value="CAK9005455.1"/>
    <property type="molecule type" value="Genomic_DNA"/>
</dbReference>
<evidence type="ECO:0000313" key="3">
    <source>
        <dbReference type="Proteomes" id="UP001642464"/>
    </source>
</evidence>
<sequence length="182" mass="19757">MWRWLLVAVATVTTVAENSTDSMAKATSRFHPYYWPHAGQTCYFRCRDAGFCCGGSASSNQMISCAQACVMRARGTPENDLTSEKGLCQRNSASGCSVTVNEMSYDLCSTCHDLTSNCPHGVESSAACNYGARTWTEYLIAGQEIVNAQGCDCAWIPHDNCESKDFCALACRKANPWGTCAP</sequence>
<evidence type="ECO:0000256" key="1">
    <source>
        <dbReference type="SAM" id="SignalP"/>
    </source>
</evidence>
<reference evidence="2 3" key="1">
    <citation type="submission" date="2024-02" db="EMBL/GenBank/DDBJ databases">
        <authorList>
            <person name="Chen Y."/>
            <person name="Shah S."/>
            <person name="Dougan E. K."/>
            <person name="Thang M."/>
            <person name="Chan C."/>
        </authorList>
    </citation>
    <scope>NUCLEOTIDE SEQUENCE [LARGE SCALE GENOMIC DNA]</scope>
</reference>
<evidence type="ECO:0000313" key="2">
    <source>
        <dbReference type="EMBL" id="CAK9005455.1"/>
    </source>
</evidence>
<accession>A0ABP0ITM9</accession>
<gene>
    <name evidence="2" type="ORF">SCF082_LOCUS8604</name>
</gene>
<keyword evidence="3" id="KW-1185">Reference proteome</keyword>
<feature type="chain" id="PRO_5045867999" evidence="1">
    <location>
        <begin position="17"/>
        <end position="182"/>
    </location>
</feature>
<feature type="signal peptide" evidence="1">
    <location>
        <begin position="1"/>
        <end position="16"/>
    </location>
</feature>
<proteinExistence type="predicted"/>
<organism evidence="2 3">
    <name type="scientific">Durusdinium trenchii</name>
    <dbReference type="NCBI Taxonomy" id="1381693"/>
    <lineage>
        <taxon>Eukaryota</taxon>
        <taxon>Sar</taxon>
        <taxon>Alveolata</taxon>
        <taxon>Dinophyceae</taxon>
        <taxon>Suessiales</taxon>
        <taxon>Symbiodiniaceae</taxon>
        <taxon>Durusdinium</taxon>
    </lineage>
</organism>
<comment type="caution">
    <text evidence="2">The sequence shown here is derived from an EMBL/GenBank/DDBJ whole genome shotgun (WGS) entry which is preliminary data.</text>
</comment>
<protein>
    <submittedName>
        <fullName evidence="2">Uncharacterized protein</fullName>
    </submittedName>
</protein>